<name>A0A2S8NT03_9MOLU</name>
<evidence type="ECO:0000256" key="1">
    <source>
        <dbReference type="SAM" id="Phobius"/>
    </source>
</evidence>
<dbReference type="Proteomes" id="UP000238672">
    <property type="component" value="Unassembled WGS sequence"/>
</dbReference>
<reference evidence="2 3" key="1">
    <citation type="submission" date="2018-02" db="EMBL/GenBank/DDBJ databases">
        <title>Metagenomics reveals mixed infection of spiroplasma and phytoplasma in chicory.</title>
        <authorList>
            <person name="Polano C."/>
            <person name="Moruzzi S."/>
            <person name="Ermacora P."/>
            <person name="Ferrini F."/>
            <person name="Martini M."/>
            <person name="Firrao G."/>
        </authorList>
    </citation>
    <scope>NUCLEOTIDE SEQUENCE [LARGE SCALE GENOMIC DNA]</scope>
    <source>
        <strain evidence="2 3">ChiP</strain>
    </source>
</reference>
<sequence length="269" mass="32679">MFILLHLTLKKIIIGMIIPFIIFYVIKKKNQKSVKQIKPKKILIIYYIVIFILYIVTIFVRLIHQNNLNESKPIPAPQIETHEVYYYKKGEKYNSRVKYALTEDDHPIFNEKGQWMLANVGEIEEPEIKRTYKFFGFNGLDQCQYPEKVPKDLPLFIREPFDHWRYTGNMKPYNDSFMGRNKDYFTEEFSEDILSNRESRFYPNRFLKQDETIEMDYEGPKYLLEKDEDFYIMTVKCPLQEEKKFETKHQNYYLHFNPVKKYITLYTVK</sequence>
<dbReference type="AlphaFoldDB" id="A0A2S8NT03"/>
<evidence type="ECO:0000313" key="2">
    <source>
        <dbReference type="EMBL" id="PQP79136.1"/>
    </source>
</evidence>
<dbReference type="EMBL" id="PUUG01000096">
    <property type="protein sequence ID" value="PQP79136.1"/>
    <property type="molecule type" value="Genomic_DNA"/>
</dbReference>
<protein>
    <submittedName>
        <fullName evidence="2">Uncharacterized protein</fullName>
    </submittedName>
</protein>
<feature type="transmembrane region" description="Helical" evidence="1">
    <location>
        <begin position="42"/>
        <end position="63"/>
    </location>
</feature>
<accession>A0A2S8NT03</accession>
<comment type="caution">
    <text evidence="2">The sequence shown here is derived from an EMBL/GenBank/DDBJ whole genome shotgun (WGS) entry which is preliminary data.</text>
</comment>
<evidence type="ECO:0000313" key="3">
    <source>
        <dbReference type="Proteomes" id="UP000238672"/>
    </source>
</evidence>
<feature type="transmembrane region" description="Helical" evidence="1">
    <location>
        <begin position="6"/>
        <end position="26"/>
    </location>
</feature>
<keyword evidence="1" id="KW-1133">Transmembrane helix</keyword>
<gene>
    <name evidence="2" type="ORF">C6B37_02565</name>
</gene>
<organism evidence="2 3">
    <name type="scientific">Candidatus Phytoplasma phoenicium</name>
    <dbReference type="NCBI Taxonomy" id="198422"/>
    <lineage>
        <taxon>Bacteria</taxon>
        <taxon>Bacillati</taxon>
        <taxon>Mycoplasmatota</taxon>
        <taxon>Mollicutes</taxon>
        <taxon>Acholeplasmatales</taxon>
        <taxon>Acholeplasmataceae</taxon>
        <taxon>Candidatus Phytoplasma</taxon>
        <taxon>16SrIX (Pigeon pea witches'-broom group)</taxon>
    </lineage>
</organism>
<proteinExistence type="predicted"/>
<keyword evidence="1" id="KW-0472">Membrane</keyword>
<keyword evidence="3" id="KW-1185">Reference proteome</keyword>
<feature type="non-terminal residue" evidence="2">
    <location>
        <position position="269"/>
    </location>
</feature>
<keyword evidence="1" id="KW-0812">Transmembrane</keyword>